<reference evidence="3 6" key="2">
    <citation type="submission" date="2019-07" db="EMBL/GenBank/DDBJ databases">
        <title>Whole genome shotgun sequence of Myxococcus virescens NBRC 100334.</title>
        <authorList>
            <person name="Hosoyama A."/>
            <person name="Uohara A."/>
            <person name="Ohji S."/>
            <person name="Ichikawa N."/>
        </authorList>
    </citation>
    <scope>NUCLEOTIDE SEQUENCE [LARGE SCALE GENOMIC DNA]</scope>
    <source>
        <strain evidence="3 6">NBRC 100334</strain>
    </source>
</reference>
<evidence type="ECO:0000313" key="4">
    <source>
        <dbReference type="EMBL" id="SDE24110.1"/>
    </source>
</evidence>
<feature type="domain" description="4'-phosphopantetheinyl transferase" evidence="2">
    <location>
        <begin position="137"/>
        <end position="238"/>
    </location>
</feature>
<keyword evidence="5" id="KW-1185">Reference proteome</keyword>
<dbReference type="InterPro" id="IPR037143">
    <property type="entry name" value="4-PPantetheinyl_Trfase_dom_sf"/>
</dbReference>
<keyword evidence="1 4" id="KW-0808">Transferase</keyword>
<dbReference type="SUPFAM" id="SSF56214">
    <property type="entry name" value="4'-phosphopantetheinyl transferase"/>
    <property type="match status" value="2"/>
</dbReference>
<evidence type="ECO:0000256" key="1">
    <source>
        <dbReference type="ARBA" id="ARBA00022679"/>
    </source>
</evidence>
<dbReference type="Pfam" id="PF01648">
    <property type="entry name" value="ACPS"/>
    <property type="match status" value="1"/>
</dbReference>
<gene>
    <name evidence="3" type="ORF">MVI01_03870</name>
    <name evidence="4" type="ORF">SAMN04488504_105196</name>
</gene>
<dbReference type="Gene3D" id="3.90.470.20">
    <property type="entry name" value="4'-phosphopantetheinyl transferase domain"/>
    <property type="match status" value="2"/>
</dbReference>
<dbReference type="AlphaFoldDB" id="A0A511H4Y9"/>
<evidence type="ECO:0000259" key="2">
    <source>
        <dbReference type="Pfam" id="PF01648"/>
    </source>
</evidence>
<evidence type="ECO:0000313" key="3">
    <source>
        <dbReference type="EMBL" id="GEL68603.1"/>
    </source>
</evidence>
<sequence>MTGSDHHDPLGLESSATVSLGMVRHGVPVPAVLACVHQESAAAINDAQLALLHPNERARLDGFRADSRRLGFFLGRYAAKRALGGLGIQVPMHAVEIAPGVFEHPVVKGAGGDSPVVSLSHARSVAAAVACGPEHIVGVDVEQLSPERTDVFESVMPQRELAMVRHAPGGGELAANVIWTMKEALSKALRCGLTAPFEVLEVDAFEGHVAGGYGCLFRNFAQYRARAWVLGGYVLAVVSPKHSLLHVAPADLERIRQVFGRDVSRS</sequence>
<dbReference type="EMBL" id="FNAJ01000005">
    <property type="protein sequence ID" value="SDE24110.1"/>
    <property type="molecule type" value="Genomic_DNA"/>
</dbReference>
<evidence type="ECO:0000313" key="6">
    <source>
        <dbReference type="Proteomes" id="UP000321224"/>
    </source>
</evidence>
<dbReference type="Proteomes" id="UP000198717">
    <property type="component" value="Unassembled WGS sequence"/>
</dbReference>
<protein>
    <submittedName>
        <fullName evidence="4">4'-phosphopantetheinyl transferase</fullName>
    </submittedName>
</protein>
<dbReference type="InterPro" id="IPR008278">
    <property type="entry name" value="4-PPantetheinyl_Trfase_dom"/>
</dbReference>
<dbReference type="GO" id="GO:0000287">
    <property type="term" value="F:magnesium ion binding"/>
    <property type="evidence" value="ECO:0007669"/>
    <property type="project" value="InterPro"/>
</dbReference>
<dbReference type="Proteomes" id="UP000321224">
    <property type="component" value="Unassembled WGS sequence"/>
</dbReference>
<reference evidence="4 5" key="1">
    <citation type="submission" date="2016-10" db="EMBL/GenBank/DDBJ databases">
        <authorList>
            <person name="Varghese N."/>
            <person name="Submissions S."/>
        </authorList>
    </citation>
    <scope>NUCLEOTIDE SEQUENCE [LARGE SCALE GENOMIC DNA]</scope>
    <source>
        <strain evidence="4 5">DSM 2260</strain>
    </source>
</reference>
<comment type="caution">
    <text evidence="3">The sequence shown here is derived from an EMBL/GenBank/DDBJ whole genome shotgun (WGS) entry which is preliminary data.</text>
</comment>
<dbReference type="RefSeq" id="WP_090490623.1">
    <property type="nucleotide sequence ID" value="NZ_BJVY01000001.1"/>
</dbReference>
<dbReference type="EMBL" id="BJVY01000001">
    <property type="protein sequence ID" value="GEL68603.1"/>
    <property type="molecule type" value="Genomic_DNA"/>
</dbReference>
<proteinExistence type="predicted"/>
<name>A0A511H4Y9_9BACT</name>
<dbReference type="GO" id="GO:0008897">
    <property type="term" value="F:holo-[acyl-carrier-protein] synthase activity"/>
    <property type="evidence" value="ECO:0007669"/>
    <property type="project" value="InterPro"/>
</dbReference>
<organism evidence="3 6">
    <name type="scientific">Myxococcus virescens</name>
    <dbReference type="NCBI Taxonomy" id="83456"/>
    <lineage>
        <taxon>Bacteria</taxon>
        <taxon>Pseudomonadati</taxon>
        <taxon>Myxococcota</taxon>
        <taxon>Myxococcia</taxon>
        <taxon>Myxococcales</taxon>
        <taxon>Cystobacterineae</taxon>
        <taxon>Myxococcaceae</taxon>
        <taxon>Myxococcus</taxon>
    </lineage>
</organism>
<evidence type="ECO:0000313" key="5">
    <source>
        <dbReference type="Proteomes" id="UP000198717"/>
    </source>
</evidence>
<accession>A0A511H4Y9</accession>